<dbReference type="EMBL" id="JAAGMN010003189">
    <property type="protein sequence ID" value="NEE10795.1"/>
    <property type="molecule type" value="Genomic_DNA"/>
</dbReference>
<gene>
    <name evidence="2" type="ORF">G3M58_30595</name>
</gene>
<evidence type="ECO:0000313" key="2">
    <source>
        <dbReference type="EMBL" id="NEE10795.1"/>
    </source>
</evidence>
<accession>A0A6G3WZ44</accession>
<feature type="non-terminal residue" evidence="2">
    <location>
        <position position="1"/>
    </location>
</feature>
<dbReference type="AlphaFoldDB" id="A0A6G3WZ44"/>
<evidence type="ECO:0000256" key="1">
    <source>
        <dbReference type="SAM" id="Phobius"/>
    </source>
</evidence>
<sequence length="58" mass="5642">AQEGPLRAATGGFSLALAVAAAVLVLGAALIAALLGKKHLPEGAPDTAEAPVTHADRT</sequence>
<keyword evidence="1" id="KW-0472">Membrane</keyword>
<keyword evidence="1" id="KW-0812">Transmembrane</keyword>
<proteinExistence type="predicted"/>
<name>A0A6G3WZ44_9ACTN</name>
<organism evidence="2">
    <name type="scientific">Streptomyces sp. SID7499</name>
    <dbReference type="NCBI Taxonomy" id="2706086"/>
    <lineage>
        <taxon>Bacteria</taxon>
        <taxon>Bacillati</taxon>
        <taxon>Actinomycetota</taxon>
        <taxon>Actinomycetes</taxon>
        <taxon>Kitasatosporales</taxon>
        <taxon>Streptomycetaceae</taxon>
        <taxon>Streptomyces</taxon>
    </lineage>
</organism>
<protein>
    <submittedName>
        <fullName evidence="2">MFS transporter</fullName>
    </submittedName>
</protein>
<feature type="transmembrane region" description="Helical" evidence="1">
    <location>
        <begin position="12"/>
        <end position="35"/>
    </location>
</feature>
<comment type="caution">
    <text evidence="2">The sequence shown here is derived from an EMBL/GenBank/DDBJ whole genome shotgun (WGS) entry which is preliminary data.</text>
</comment>
<reference evidence="2" key="1">
    <citation type="submission" date="2020-01" db="EMBL/GenBank/DDBJ databases">
        <title>Insect and environment-associated Actinomycetes.</title>
        <authorList>
            <person name="Currrie C."/>
            <person name="Chevrette M."/>
            <person name="Carlson C."/>
            <person name="Stubbendieck R."/>
            <person name="Wendt-Pienkowski E."/>
        </authorList>
    </citation>
    <scope>NUCLEOTIDE SEQUENCE</scope>
    <source>
        <strain evidence="2">SID7499</strain>
    </source>
</reference>
<keyword evidence="1" id="KW-1133">Transmembrane helix</keyword>